<keyword evidence="1" id="KW-0498">Mitosis</keyword>
<name>A0A0A1NYU8_RHIZD</name>
<sequence>MSEEEDKRFADLPQVEQLLEDFKALKILKEIEETQRNIDHEMQEYEQRHVEQLQSSQSELERLKAKEANVIEEYKIMLERDKQTKLGNESMEENIQQLDVQIAELQREKESLMKQVQALREEEFSPTNIPSTELTLALFEGLGVKPVMEDGQVKKLILETQDKSNSCIFDVTERSASYNTSFIWKFLAKGLDE</sequence>
<keyword evidence="1" id="KW-0131">Cell cycle</keyword>
<dbReference type="AlphaFoldDB" id="A0A0A1NYU8"/>
<comment type="subcellular location">
    <subcellularLocation>
        <location evidence="1">Nucleus</location>
    </subcellularLocation>
    <subcellularLocation>
        <location evidence="1">Chromosome</location>
        <location evidence="1">Centromere</location>
        <location evidence="1">Kinetochore</location>
    </subcellularLocation>
</comment>
<dbReference type="Pfam" id="PF08286">
    <property type="entry name" value="Spc24"/>
    <property type="match status" value="1"/>
</dbReference>
<accession>A0A0A1NYU8</accession>
<gene>
    <name evidence="3" type="ORF">BCV71DRAFT_275304</name>
</gene>
<keyword evidence="1" id="KW-0132">Cell division</keyword>
<dbReference type="InterPro" id="IPR013252">
    <property type="entry name" value="Ndc80_Spc24"/>
</dbReference>
<feature type="coiled-coil region" evidence="2">
    <location>
        <begin position="24"/>
        <end position="122"/>
    </location>
</feature>
<proteinExistence type="inferred from homology"/>
<evidence type="ECO:0000256" key="2">
    <source>
        <dbReference type="SAM" id="Coils"/>
    </source>
</evidence>
<dbReference type="VEuPathDB" id="FungiDB:BCV72DRAFT_118908"/>
<keyword evidence="1" id="KW-0539">Nucleus</keyword>
<dbReference type="Proteomes" id="UP000242381">
    <property type="component" value="Unassembled WGS sequence"/>
</dbReference>
<evidence type="ECO:0000256" key="1">
    <source>
        <dbReference type="RuleBase" id="RU368011"/>
    </source>
</evidence>
<evidence type="ECO:0000313" key="3">
    <source>
        <dbReference type="EMBL" id="ORE23323.1"/>
    </source>
</evidence>
<dbReference type="OMA" id="QVWEFIS"/>
<reference evidence="3 4" key="1">
    <citation type="journal article" date="2016" name="Proc. Natl. Acad. Sci. U.S.A.">
        <title>Lipid metabolic changes in an early divergent fungus govern the establishment of a mutualistic symbiosis with endobacteria.</title>
        <authorList>
            <person name="Lastovetsky O.A."/>
            <person name="Gaspar M.L."/>
            <person name="Mondo S.J."/>
            <person name="LaButti K.M."/>
            <person name="Sandor L."/>
            <person name="Grigoriev I.V."/>
            <person name="Henry S.A."/>
            <person name="Pawlowska T.E."/>
        </authorList>
    </citation>
    <scope>NUCLEOTIDE SEQUENCE [LARGE SCALE GENOMIC DNA]</scope>
    <source>
        <strain evidence="3 4">ATCC 11559</strain>
    </source>
</reference>
<dbReference type="GO" id="GO:0000776">
    <property type="term" value="C:kinetochore"/>
    <property type="evidence" value="ECO:0007669"/>
    <property type="project" value="UniProtKB-KW"/>
</dbReference>
<keyword evidence="2" id="KW-0175">Coiled coil</keyword>
<keyword evidence="1" id="KW-0158">Chromosome</keyword>
<keyword evidence="1" id="KW-0137">Centromere</keyword>
<comment type="similarity">
    <text evidence="1">Belongs to the SPC24 family.</text>
</comment>
<dbReference type="GO" id="GO:0051301">
    <property type="term" value="P:cell division"/>
    <property type="evidence" value="ECO:0007669"/>
    <property type="project" value="UniProtKB-UniRule"/>
</dbReference>
<evidence type="ECO:0000313" key="4">
    <source>
        <dbReference type="Proteomes" id="UP000242381"/>
    </source>
</evidence>
<protein>
    <recommendedName>
        <fullName evidence="1">Kinetochore protein Spc24</fullName>
    </recommendedName>
</protein>
<comment type="subunit">
    <text evidence="1">Component of the NDC80 complex.</text>
</comment>
<keyword evidence="1" id="KW-0995">Kinetochore</keyword>
<organism evidence="3 4">
    <name type="scientific">Rhizopus microsporus</name>
    <dbReference type="NCBI Taxonomy" id="58291"/>
    <lineage>
        <taxon>Eukaryota</taxon>
        <taxon>Fungi</taxon>
        <taxon>Fungi incertae sedis</taxon>
        <taxon>Mucoromycota</taxon>
        <taxon>Mucoromycotina</taxon>
        <taxon>Mucoromycetes</taxon>
        <taxon>Mucorales</taxon>
        <taxon>Mucorineae</taxon>
        <taxon>Rhizopodaceae</taxon>
        <taxon>Rhizopus</taxon>
    </lineage>
</organism>
<dbReference type="EMBL" id="KV921259">
    <property type="protein sequence ID" value="ORE23323.1"/>
    <property type="molecule type" value="Genomic_DNA"/>
</dbReference>
<dbReference type="GO" id="GO:0005634">
    <property type="term" value="C:nucleus"/>
    <property type="evidence" value="ECO:0007669"/>
    <property type="project" value="UniProtKB-SubCell"/>
</dbReference>
<comment type="function">
    <text evidence="1">Acts as a component of the essential kinetochore-associated NDC80 complex, which is required for chromosome segregation and spindle checkpoint activity.</text>
</comment>